<dbReference type="Proteomes" id="UP001050975">
    <property type="component" value="Unassembled WGS sequence"/>
</dbReference>
<dbReference type="InterPro" id="IPR011989">
    <property type="entry name" value="ARM-like"/>
</dbReference>
<dbReference type="AlphaFoldDB" id="A0AAV3XAD5"/>
<comment type="caution">
    <text evidence="3">The sequence shown here is derived from an EMBL/GenBank/DDBJ whole genome shotgun (WGS) entry which is preliminary data.</text>
</comment>
<keyword evidence="3" id="KW-0456">Lyase</keyword>
<proteinExistence type="predicted"/>
<dbReference type="Pfam" id="PF13646">
    <property type="entry name" value="HEAT_2"/>
    <property type="match status" value="1"/>
</dbReference>
<accession>A0AAV3XAD5</accession>
<evidence type="ECO:0000313" key="4">
    <source>
        <dbReference type="Proteomes" id="UP001050975"/>
    </source>
</evidence>
<reference evidence="3" key="1">
    <citation type="submission" date="2019-10" db="EMBL/GenBank/DDBJ databases">
        <title>Draft genome sequece of Microseira wollei NIES-4236.</title>
        <authorList>
            <person name="Yamaguchi H."/>
            <person name="Suzuki S."/>
            <person name="Kawachi M."/>
        </authorList>
    </citation>
    <scope>NUCLEOTIDE SEQUENCE</scope>
    <source>
        <strain evidence="3">NIES-4236</strain>
    </source>
</reference>
<protein>
    <submittedName>
        <fullName evidence="3">PBS lyase HEAT-like repeat domain protein</fullName>
    </submittedName>
</protein>
<keyword evidence="2" id="KW-0605">Phycobilisome</keyword>
<evidence type="ECO:0000313" key="3">
    <source>
        <dbReference type="EMBL" id="GET37650.1"/>
    </source>
</evidence>
<dbReference type="GO" id="GO:0030089">
    <property type="term" value="C:phycobilisome"/>
    <property type="evidence" value="ECO:0007669"/>
    <property type="project" value="UniProtKB-KW"/>
</dbReference>
<dbReference type="RefSeq" id="WP_226579474.1">
    <property type="nucleotide sequence ID" value="NZ_BLAY01000031.1"/>
</dbReference>
<sequence length="402" mass="45193">MWLRYLNDKEPIPRGNAILNLTSLLDKEIAVNLARQALNEPHYYVRGHAINSLVRLIGKEAIPLAIRALDDPHPDVRGYASGALISLKQYLPNNFKLTDETVDRLLRVLTEAQDTYDRSKTVETIINLCSIQPSLLLHEGLEITFLNASYDLAPYLRSEIARGLKIFKSEKAAIRLLQMIGDSLSIVALSATESLKNLPYLITAKYLPDLRKLISTSTESFALDAILAIQNRCQFYNYELFQSPPVPEGCRHPHDASASVYIESVKEITLISDQPPIFNQYNRRIGVNYAAKDSNPKIIQNVHNTHQSSPEAALDALVQVILALEKKHTHVQDEQQALCIIDAEFKESKAKQLPQWQDLINVKRLYNGGKKATLKVGEHFAEENVWGKAFVAFLEGASEDVK</sequence>
<evidence type="ECO:0000256" key="2">
    <source>
        <dbReference type="ARBA" id="ARBA00022738"/>
    </source>
</evidence>
<organism evidence="3 4">
    <name type="scientific">Microseira wollei NIES-4236</name>
    <dbReference type="NCBI Taxonomy" id="2530354"/>
    <lineage>
        <taxon>Bacteria</taxon>
        <taxon>Bacillati</taxon>
        <taxon>Cyanobacteriota</taxon>
        <taxon>Cyanophyceae</taxon>
        <taxon>Oscillatoriophycideae</taxon>
        <taxon>Aerosakkonematales</taxon>
        <taxon>Aerosakkonemataceae</taxon>
        <taxon>Microseira</taxon>
    </lineage>
</organism>
<dbReference type="Gene3D" id="1.25.10.10">
    <property type="entry name" value="Leucine-rich Repeat Variant"/>
    <property type="match status" value="1"/>
</dbReference>
<keyword evidence="1" id="KW-0042">Antenna complex</keyword>
<keyword evidence="4" id="KW-1185">Reference proteome</keyword>
<dbReference type="InterPro" id="IPR016024">
    <property type="entry name" value="ARM-type_fold"/>
</dbReference>
<dbReference type="EMBL" id="BLAY01000031">
    <property type="protein sequence ID" value="GET37650.1"/>
    <property type="molecule type" value="Genomic_DNA"/>
</dbReference>
<evidence type="ECO:0000256" key="1">
    <source>
        <dbReference type="ARBA" id="ARBA00022549"/>
    </source>
</evidence>
<dbReference type="SUPFAM" id="SSF48371">
    <property type="entry name" value="ARM repeat"/>
    <property type="match status" value="1"/>
</dbReference>
<name>A0AAV3XAD5_9CYAN</name>
<dbReference type="GO" id="GO:0016829">
    <property type="term" value="F:lyase activity"/>
    <property type="evidence" value="ECO:0007669"/>
    <property type="project" value="UniProtKB-KW"/>
</dbReference>
<gene>
    <name evidence="3" type="ORF">MiSe_24040</name>
</gene>